<evidence type="ECO:0000313" key="1">
    <source>
        <dbReference type="EMBL" id="KPL80565.1"/>
    </source>
</evidence>
<name>A0A0P6XK61_9CHLR</name>
<accession>A0A0P6XK61</accession>
<evidence type="ECO:0000313" key="2">
    <source>
        <dbReference type="Proteomes" id="UP000050417"/>
    </source>
</evidence>
<organism evidence="1 2">
    <name type="scientific">Ornatilinea apprima</name>
    <dbReference type="NCBI Taxonomy" id="1134406"/>
    <lineage>
        <taxon>Bacteria</taxon>
        <taxon>Bacillati</taxon>
        <taxon>Chloroflexota</taxon>
        <taxon>Anaerolineae</taxon>
        <taxon>Anaerolineales</taxon>
        <taxon>Anaerolineaceae</taxon>
        <taxon>Ornatilinea</taxon>
    </lineage>
</organism>
<dbReference type="Proteomes" id="UP000050417">
    <property type="component" value="Unassembled WGS sequence"/>
</dbReference>
<comment type="caution">
    <text evidence="1">The sequence shown here is derived from an EMBL/GenBank/DDBJ whole genome shotgun (WGS) entry which is preliminary data.</text>
</comment>
<dbReference type="AlphaFoldDB" id="A0A0P6XK61"/>
<dbReference type="EMBL" id="LGCL01000004">
    <property type="protein sequence ID" value="KPL80565.1"/>
    <property type="molecule type" value="Genomic_DNA"/>
</dbReference>
<protein>
    <submittedName>
        <fullName evidence="1">Uncharacterized protein</fullName>
    </submittedName>
</protein>
<keyword evidence="2" id="KW-1185">Reference proteome</keyword>
<reference evidence="1 2" key="1">
    <citation type="submission" date="2015-07" db="EMBL/GenBank/DDBJ databases">
        <title>Genome sequence of Ornatilinea apprima DSM 23815.</title>
        <authorList>
            <person name="Hemp J."/>
            <person name="Ward L.M."/>
            <person name="Pace L.A."/>
            <person name="Fischer W.W."/>
        </authorList>
    </citation>
    <scope>NUCLEOTIDE SEQUENCE [LARGE SCALE GENOMIC DNA]</scope>
    <source>
        <strain evidence="1 2">P3M-1</strain>
    </source>
</reference>
<gene>
    <name evidence="1" type="ORF">ADN00_01600</name>
</gene>
<proteinExistence type="predicted"/>
<sequence length="73" mass="8405">MWITARSTHQHPISGGKPKVTFSILRNLSGAFVHNRLWITGKRFHIFFLGQEQLGEQIQILGVVNLYPYIWGV</sequence>